<evidence type="ECO:0000256" key="4">
    <source>
        <dbReference type="ARBA" id="ARBA00022723"/>
    </source>
</evidence>
<name>A0A6J2TZM0_DROLE</name>
<dbReference type="InterPro" id="IPR036283">
    <property type="entry name" value="NOB1_Zf-like_sf"/>
</dbReference>
<sequence>MSESSGKIKYLIADTTAFINAVPLNEYADNVLTVPDVVAEVRNKRQIRRLCVLPFDLQVREPRPDSVKHCVDFAKKTGDYASLSGIDLKVIALTYELEADTVGTAHLRTEPVVSQVFASKDKPEEMQDGNNKRMVGWYMPDGNEQSDADSGTDDEEEDFSEDEAAAEPAKCNEKDSVKAAIEAQLRGDAPLAAEPASSSTHTEQVIACEEEEEGDEDDLTQDQLDKLFEKLKCVPSEEEEQNTSELLVPQPKVDSDPEEEELESSNNNDNDDVGDDGWITHSNIKKAKKALEGKVEMDLVPPVACMTTDYALQNVLKQLNLHLAALNGRIIKQLRTYILRCYACFKTTSIMTKAFCPNCGNKTLKRVAVSLDENGKQIIHINTRRPLSTKYKNQSLPRFQGGKHSRNPILFEDQPMPRQMPSRVAKTKTNALNEDYISGFSPFVMRDVDSKSAILRSKGHLKEWARNNNFEEDRRRKNYNRLYK</sequence>
<keyword evidence="7 8" id="KW-0539">Nucleus</keyword>
<feature type="binding site" evidence="9">
    <location>
        <position position="341"/>
    </location>
    <ligand>
        <name>Zn(2+)</name>
        <dbReference type="ChEBI" id="CHEBI:29105"/>
    </ligand>
</feature>
<dbReference type="FunFam" id="3.40.50.1010:FF:000020">
    <property type="entry name" value="20S-pre-rRNA D-site endonuclease NOB1"/>
    <property type="match status" value="1"/>
</dbReference>
<dbReference type="InterPro" id="IPR033411">
    <property type="entry name" value="Ribonuclease_PIN"/>
</dbReference>
<dbReference type="GO" id="GO:0030688">
    <property type="term" value="C:preribosome, small subunit precursor"/>
    <property type="evidence" value="ECO:0007669"/>
    <property type="project" value="TreeGrafter"/>
</dbReference>
<feature type="region of interest" description="Disordered" evidence="10">
    <location>
        <begin position="189"/>
        <end position="219"/>
    </location>
</feature>
<feature type="binding site" evidence="9">
    <location>
        <position position="344"/>
    </location>
    <ligand>
        <name>Zn(2+)</name>
        <dbReference type="ChEBI" id="CHEBI:29105"/>
    </ligand>
</feature>
<dbReference type="Gene3D" id="6.20.210.10">
    <property type="entry name" value="Nin one binding (NOB1), Zn-ribbon-like"/>
    <property type="match status" value="1"/>
</dbReference>
<dbReference type="GeneID" id="115629579"/>
<dbReference type="GO" id="GO:0046872">
    <property type="term" value="F:metal ion binding"/>
    <property type="evidence" value="ECO:0007669"/>
    <property type="project" value="UniProtKB-UniRule"/>
</dbReference>
<dbReference type="InterPro" id="IPR014881">
    <property type="entry name" value="NOB1_Zn-bd"/>
</dbReference>
<dbReference type="SUPFAM" id="SSF144206">
    <property type="entry name" value="NOB1 zinc finger-like"/>
    <property type="match status" value="1"/>
</dbReference>
<feature type="region of interest" description="Disordered" evidence="10">
    <location>
        <begin position="235"/>
        <end position="279"/>
    </location>
</feature>
<dbReference type="InterPro" id="IPR017117">
    <property type="entry name" value="Nob1_euk"/>
</dbReference>
<dbReference type="InterPro" id="IPR039907">
    <property type="entry name" value="NOB1"/>
</dbReference>
<evidence type="ECO:0000256" key="2">
    <source>
        <dbReference type="ARBA" id="ARBA00005858"/>
    </source>
</evidence>
<dbReference type="GO" id="GO:0030490">
    <property type="term" value="P:maturation of SSU-rRNA"/>
    <property type="evidence" value="ECO:0007669"/>
    <property type="project" value="TreeGrafter"/>
</dbReference>
<evidence type="ECO:0000313" key="13">
    <source>
        <dbReference type="Proteomes" id="UP000504634"/>
    </source>
</evidence>
<comment type="subcellular location">
    <subcellularLocation>
        <location evidence="1 8">Nucleus</location>
    </subcellularLocation>
</comment>
<dbReference type="GO" id="GO:0016787">
    <property type="term" value="F:hydrolase activity"/>
    <property type="evidence" value="ECO:0007669"/>
    <property type="project" value="UniProtKB-KW"/>
</dbReference>
<evidence type="ECO:0000256" key="1">
    <source>
        <dbReference type="ARBA" id="ARBA00004123"/>
    </source>
</evidence>
<accession>A0A6J2TZM0</accession>
<reference evidence="14" key="1">
    <citation type="submission" date="2025-08" db="UniProtKB">
        <authorList>
            <consortium name="RefSeq"/>
        </authorList>
    </citation>
    <scope>IDENTIFICATION</scope>
    <source>
        <strain evidence="14">11010-0011.00</strain>
        <tissue evidence="14">Whole body</tissue>
    </source>
</reference>
<evidence type="ECO:0000256" key="9">
    <source>
        <dbReference type="PIRSR" id="PIRSR037125-1"/>
    </source>
</evidence>
<evidence type="ECO:0000256" key="6">
    <source>
        <dbReference type="ARBA" id="ARBA00022833"/>
    </source>
</evidence>
<comment type="function">
    <text evidence="8">May play a role in mRNA degradation.</text>
</comment>
<gene>
    <name evidence="14" type="primary">LOC115629579</name>
</gene>
<dbReference type="PANTHER" id="PTHR12814:SF2">
    <property type="entry name" value="RNA-BINDING PROTEIN NOB1"/>
    <property type="match status" value="1"/>
</dbReference>
<keyword evidence="5" id="KW-0378">Hydrolase</keyword>
<evidence type="ECO:0000256" key="10">
    <source>
        <dbReference type="SAM" id="MobiDB-lite"/>
    </source>
</evidence>
<evidence type="ECO:0000256" key="3">
    <source>
        <dbReference type="ARBA" id="ARBA00022722"/>
    </source>
</evidence>
<feature type="compositionally biased region" description="Acidic residues" evidence="10">
    <location>
        <begin position="144"/>
        <end position="165"/>
    </location>
</feature>
<dbReference type="OrthoDB" id="446759at2759"/>
<proteinExistence type="inferred from homology"/>
<organism evidence="13 14">
    <name type="scientific">Drosophila lebanonensis</name>
    <name type="common">Fruit fly</name>
    <name type="synonym">Scaptodrosophila lebanonensis</name>
    <dbReference type="NCBI Taxonomy" id="7225"/>
    <lineage>
        <taxon>Eukaryota</taxon>
        <taxon>Metazoa</taxon>
        <taxon>Ecdysozoa</taxon>
        <taxon>Arthropoda</taxon>
        <taxon>Hexapoda</taxon>
        <taxon>Insecta</taxon>
        <taxon>Pterygota</taxon>
        <taxon>Neoptera</taxon>
        <taxon>Endopterygota</taxon>
        <taxon>Diptera</taxon>
        <taxon>Brachycera</taxon>
        <taxon>Muscomorpha</taxon>
        <taxon>Ephydroidea</taxon>
        <taxon>Drosophilidae</taxon>
        <taxon>Scaptodrosophila</taxon>
    </lineage>
</organism>
<protein>
    <recommendedName>
        <fullName evidence="8">RNA-binding protein NOB1</fullName>
    </recommendedName>
</protein>
<evidence type="ECO:0000256" key="5">
    <source>
        <dbReference type="ARBA" id="ARBA00022801"/>
    </source>
</evidence>
<feature type="binding site" evidence="9">
    <location>
        <position position="359"/>
    </location>
    <ligand>
        <name>Zn(2+)</name>
        <dbReference type="ChEBI" id="CHEBI:29105"/>
    </ligand>
</feature>
<dbReference type="RefSeq" id="XP_030381931.1">
    <property type="nucleotide sequence ID" value="XM_030526071.1"/>
</dbReference>
<dbReference type="PANTHER" id="PTHR12814">
    <property type="entry name" value="RNA-BINDING PROTEIN NOB1"/>
    <property type="match status" value="1"/>
</dbReference>
<feature type="compositionally biased region" description="Acidic residues" evidence="10">
    <location>
        <begin position="256"/>
        <end position="275"/>
    </location>
</feature>
<feature type="region of interest" description="Disordered" evidence="10">
    <location>
        <begin position="118"/>
        <end position="174"/>
    </location>
</feature>
<dbReference type="AlphaFoldDB" id="A0A6J2TZM0"/>
<dbReference type="Proteomes" id="UP000504634">
    <property type="component" value="Unplaced"/>
</dbReference>
<dbReference type="Pfam" id="PF08772">
    <property type="entry name" value="Zn_ribbon_NOB1"/>
    <property type="match status" value="1"/>
</dbReference>
<evidence type="ECO:0000259" key="12">
    <source>
        <dbReference type="Pfam" id="PF17146"/>
    </source>
</evidence>
<feature type="compositionally biased region" description="Acidic residues" evidence="10">
    <location>
        <begin position="208"/>
        <end position="219"/>
    </location>
</feature>
<dbReference type="Pfam" id="PF17146">
    <property type="entry name" value="PIN_6"/>
    <property type="match status" value="1"/>
</dbReference>
<dbReference type="PIRSF" id="PIRSF037125">
    <property type="entry name" value="D-site_20S_pre-rRNA_nuclease"/>
    <property type="match status" value="1"/>
</dbReference>
<dbReference type="GO" id="GO:0005737">
    <property type="term" value="C:cytoplasm"/>
    <property type="evidence" value="ECO:0007669"/>
    <property type="project" value="UniProtKB-ARBA"/>
</dbReference>
<evidence type="ECO:0000259" key="11">
    <source>
        <dbReference type="Pfam" id="PF08772"/>
    </source>
</evidence>
<feature type="domain" description="Ribonuclease PIN" evidence="12">
    <location>
        <begin position="11"/>
        <end position="97"/>
    </location>
</feature>
<keyword evidence="6 8" id="KW-0862">Zinc</keyword>
<dbReference type="GO" id="GO:0004521">
    <property type="term" value="F:RNA endonuclease activity"/>
    <property type="evidence" value="ECO:0007669"/>
    <property type="project" value="UniProtKB-UniRule"/>
</dbReference>
<evidence type="ECO:0000313" key="14">
    <source>
        <dbReference type="RefSeq" id="XP_030381931.1"/>
    </source>
</evidence>
<keyword evidence="4 8" id="KW-0479">Metal-binding</keyword>
<evidence type="ECO:0000256" key="8">
    <source>
        <dbReference type="PIRNR" id="PIRNR037125"/>
    </source>
</evidence>
<keyword evidence="13" id="KW-1185">Reference proteome</keyword>
<feature type="binding site" evidence="9">
    <location>
        <position position="356"/>
    </location>
    <ligand>
        <name>Zn(2+)</name>
        <dbReference type="ChEBI" id="CHEBI:29105"/>
    </ligand>
</feature>
<dbReference type="CDD" id="cd09876">
    <property type="entry name" value="PIN_Nob1-like"/>
    <property type="match status" value="1"/>
</dbReference>
<feature type="domain" description="Nin one binding (NOB1) Zn-ribbon-like" evidence="11">
    <location>
        <begin position="331"/>
        <end position="402"/>
    </location>
</feature>
<evidence type="ECO:0000256" key="7">
    <source>
        <dbReference type="ARBA" id="ARBA00023242"/>
    </source>
</evidence>
<dbReference type="Gene3D" id="3.40.50.1010">
    <property type="entry name" value="5'-nuclease"/>
    <property type="match status" value="1"/>
</dbReference>
<comment type="similarity">
    <text evidence="2 8">Belongs to the NOB1 family.</text>
</comment>
<keyword evidence="3" id="KW-0540">Nuclease</keyword>
<dbReference type="GO" id="GO:0031981">
    <property type="term" value="C:nuclear lumen"/>
    <property type="evidence" value="ECO:0007669"/>
    <property type="project" value="UniProtKB-ARBA"/>
</dbReference>